<accession>A0ABR7JRG7</accession>
<dbReference type="Pfam" id="PF19641">
    <property type="entry name" value="DUF6144"/>
    <property type="match status" value="1"/>
</dbReference>
<protein>
    <recommendedName>
        <fullName evidence="3">L-2-amino-thiazoline-4-carboxylic acid hydrolase</fullName>
    </recommendedName>
</protein>
<evidence type="ECO:0008006" key="3">
    <source>
        <dbReference type="Google" id="ProtNLM"/>
    </source>
</evidence>
<organism evidence="1 2">
    <name type="scientific">Romboutsia faecis</name>
    <dbReference type="NCBI Taxonomy" id="2764597"/>
    <lineage>
        <taxon>Bacteria</taxon>
        <taxon>Bacillati</taxon>
        <taxon>Bacillota</taxon>
        <taxon>Clostridia</taxon>
        <taxon>Peptostreptococcales</taxon>
        <taxon>Peptostreptococcaceae</taxon>
        <taxon>Romboutsia</taxon>
    </lineage>
</organism>
<proteinExistence type="predicted"/>
<keyword evidence="2" id="KW-1185">Reference proteome</keyword>
<name>A0ABR7JRG7_9FIRM</name>
<sequence>MSNCVEWIEDMLGAIKESQNPQVSSMIEFCGKACASRKNAEEGMRQLKVSATNCNTRADYVALLNENIPVTIREVEDGIIMHLGKEKCSCPIASEISKNEDMLCECTRGHEKAVWSNFFGKPVDVEIVESFLRGGNDCVIKILV</sequence>
<evidence type="ECO:0000313" key="2">
    <source>
        <dbReference type="Proteomes" id="UP000609849"/>
    </source>
</evidence>
<comment type="caution">
    <text evidence="1">The sequence shown here is derived from an EMBL/GenBank/DDBJ whole genome shotgun (WGS) entry which is preliminary data.</text>
</comment>
<reference evidence="1 2" key="1">
    <citation type="submission" date="2020-08" db="EMBL/GenBank/DDBJ databases">
        <authorList>
            <person name="Liu C."/>
            <person name="Sun Q."/>
        </authorList>
    </citation>
    <scope>NUCLEOTIDE SEQUENCE [LARGE SCALE GENOMIC DNA]</scope>
    <source>
        <strain evidence="1 2">NSJ-18</strain>
    </source>
</reference>
<dbReference type="EMBL" id="JACRWE010000005">
    <property type="protein sequence ID" value="MBC5997512.1"/>
    <property type="molecule type" value="Genomic_DNA"/>
</dbReference>
<gene>
    <name evidence="1" type="ORF">H8923_12120</name>
</gene>
<evidence type="ECO:0000313" key="1">
    <source>
        <dbReference type="EMBL" id="MBC5997512.1"/>
    </source>
</evidence>
<dbReference type="RefSeq" id="WP_153971871.1">
    <property type="nucleotide sequence ID" value="NZ_JACRWE010000005.1"/>
</dbReference>
<dbReference type="InterPro" id="IPR046142">
    <property type="entry name" value="DUF6144"/>
</dbReference>
<dbReference type="Proteomes" id="UP000609849">
    <property type="component" value="Unassembled WGS sequence"/>
</dbReference>